<dbReference type="RefSeq" id="WP_006979702.1">
    <property type="nucleotide sequence ID" value="NZ_ABVL01000006.1"/>
</dbReference>
<dbReference type="EMBL" id="ABVL01000006">
    <property type="protein sequence ID" value="EDY19788.1"/>
    <property type="molecule type" value="Genomic_DNA"/>
</dbReference>
<dbReference type="InParanoid" id="B4D196"/>
<keyword evidence="3" id="KW-1185">Reference proteome</keyword>
<reference evidence="2 3" key="1">
    <citation type="journal article" date="2011" name="J. Bacteriol.">
        <title>Genome sequence of Chthoniobacter flavus Ellin428, an aerobic heterotrophic soil bacterium.</title>
        <authorList>
            <person name="Kant R."/>
            <person name="van Passel M.W."/>
            <person name="Palva A."/>
            <person name="Lucas S."/>
            <person name="Lapidus A."/>
            <person name="Glavina Del Rio T."/>
            <person name="Dalin E."/>
            <person name="Tice H."/>
            <person name="Bruce D."/>
            <person name="Goodwin L."/>
            <person name="Pitluck S."/>
            <person name="Larimer F.W."/>
            <person name="Land M.L."/>
            <person name="Hauser L."/>
            <person name="Sangwan P."/>
            <person name="de Vos W.M."/>
            <person name="Janssen P.H."/>
            <person name="Smidt H."/>
        </authorList>
    </citation>
    <scope>NUCLEOTIDE SEQUENCE [LARGE SCALE GENOMIC DNA]</scope>
    <source>
        <strain evidence="2 3">Ellin428</strain>
    </source>
</reference>
<dbReference type="AlphaFoldDB" id="B4D196"/>
<accession>B4D196</accession>
<keyword evidence="1" id="KW-1133">Transmembrane helix</keyword>
<feature type="transmembrane region" description="Helical" evidence="1">
    <location>
        <begin position="58"/>
        <end position="79"/>
    </location>
</feature>
<protein>
    <submittedName>
        <fullName evidence="2">Uncharacterized protein</fullName>
    </submittedName>
</protein>
<organism evidence="2 3">
    <name type="scientific">Chthoniobacter flavus Ellin428</name>
    <dbReference type="NCBI Taxonomy" id="497964"/>
    <lineage>
        <taxon>Bacteria</taxon>
        <taxon>Pseudomonadati</taxon>
        <taxon>Verrucomicrobiota</taxon>
        <taxon>Spartobacteria</taxon>
        <taxon>Chthoniobacterales</taxon>
        <taxon>Chthoniobacteraceae</taxon>
        <taxon>Chthoniobacter</taxon>
    </lineage>
</organism>
<feature type="transmembrane region" description="Helical" evidence="1">
    <location>
        <begin position="116"/>
        <end position="149"/>
    </location>
</feature>
<evidence type="ECO:0000313" key="2">
    <source>
        <dbReference type="EMBL" id="EDY19788.1"/>
    </source>
</evidence>
<feature type="transmembrane region" description="Helical" evidence="1">
    <location>
        <begin position="85"/>
        <end position="104"/>
    </location>
</feature>
<proteinExistence type="predicted"/>
<name>B4D196_9BACT</name>
<sequence length="157" mass="17311">MKICPNCEFSNDERFPTCAYCNAMIMDVPVTPSADPDDLEHERRALSETRHRTIRGQVAWAGVLYAIVIALTAATLGQVDHPLALALYAGSGLLVTFAITRNIAGQFSASLLQGILTLLLILCFGPIQLFSIFMLVGHIIVPSILWHWIELIYSANR</sequence>
<evidence type="ECO:0000313" key="3">
    <source>
        <dbReference type="Proteomes" id="UP000005824"/>
    </source>
</evidence>
<keyword evidence="1" id="KW-0812">Transmembrane</keyword>
<comment type="caution">
    <text evidence="2">The sequence shown here is derived from an EMBL/GenBank/DDBJ whole genome shotgun (WGS) entry which is preliminary data.</text>
</comment>
<dbReference type="STRING" id="497964.CfE428DRAFT_2377"/>
<keyword evidence="1" id="KW-0472">Membrane</keyword>
<evidence type="ECO:0000256" key="1">
    <source>
        <dbReference type="SAM" id="Phobius"/>
    </source>
</evidence>
<dbReference type="Proteomes" id="UP000005824">
    <property type="component" value="Unassembled WGS sequence"/>
</dbReference>
<gene>
    <name evidence="2" type="ORF">CfE428DRAFT_2377</name>
</gene>